<evidence type="ECO:0000259" key="2">
    <source>
        <dbReference type="Pfam" id="PF00582"/>
    </source>
</evidence>
<proteinExistence type="predicted"/>
<dbReference type="Proteomes" id="UP000259030">
    <property type="component" value="Plasmid pDFI1"/>
</dbReference>
<protein>
    <recommendedName>
        <fullName evidence="2">UspA domain-containing protein</fullName>
    </recommendedName>
</protein>
<sequence length="172" mass="18550">MIQRILLPLKDLTGDPWPLHWTRQAFPHVDLCLLHVLVPERRELTPFPMMAYGSALSTTRTAASSVMRAIEVREALRWLGHGEVILADQAAPAIVQYAETGAFDAIVLGRGPSSRGALERVLGGSVTARVARTAPVPVLLVPEGRPGPPGTVWGHASEWPSPTPCMAPGRDD</sequence>
<dbReference type="KEGG" id="dfc:DFI_15750"/>
<dbReference type="Gene3D" id="3.40.50.620">
    <property type="entry name" value="HUPs"/>
    <property type="match status" value="1"/>
</dbReference>
<dbReference type="RefSeq" id="WP_027464285.1">
    <property type="nucleotide sequence ID" value="NZ_CP021082.1"/>
</dbReference>
<keyword evidence="3" id="KW-0614">Plasmid</keyword>
<dbReference type="EMBL" id="CP021082">
    <property type="protein sequence ID" value="ASN82622.1"/>
    <property type="molecule type" value="Genomic_DNA"/>
</dbReference>
<dbReference type="CDD" id="cd00293">
    <property type="entry name" value="USP-like"/>
    <property type="match status" value="1"/>
</dbReference>
<keyword evidence="4" id="KW-1185">Reference proteome</keyword>
<dbReference type="Pfam" id="PF00582">
    <property type="entry name" value="Usp"/>
    <property type="match status" value="1"/>
</dbReference>
<dbReference type="AlphaFoldDB" id="A0A221T141"/>
<reference evidence="3 4" key="1">
    <citation type="submission" date="2017-05" db="EMBL/GenBank/DDBJ databases">
        <title>The complete genome sequence of Deinococcus ficus isolated from the rhizosphere of the Ficus religiosa L. in Taiwan.</title>
        <authorList>
            <person name="Wu K.-M."/>
            <person name="Liao T.-L."/>
            <person name="Liu Y.-M."/>
            <person name="Young C.-C."/>
            <person name="Tsai S.-F."/>
        </authorList>
    </citation>
    <scope>NUCLEOTIDE SEQUENCE [LARGE SCALE GENOMIC DNA]</scope>
    <source>
        <strain evidence="3 4">CC-FR2-10</strain>
        <plasmid evidence="4">pdfi1</plasmid>
    </source>
</reference>
<feature type="domain" description="UspA" evidence="2">
    <location>
        <begin position="27"/>
        <end position="142"/>
    </location>
</feature>
<accession>A0A221T141</accession>
<gene>
    <name evidence="3" type="ORF">DFI_15750</name>
</gene>
<geneLocation type="plasmid" evidence="4">
    <name>pdfi1</name>
</geneLocation>
<feature type="region of interest" description="Disordered" evidence="1">
    <location>
        <begin position="149"/>
        <end position="172"/>
    </location>
</feature>
<name>A0A221T141_9DEIO</name>
<dbReference type="InterPro" id="IPR006016">
    <property type="entry name" value="UspA"/>
</dbReference>
<evidence type="ECO:0000313" key="4">
    <source>
        <dbReference type="Proteomes" id="UP000259030"/>
    </source>
</evidence>
<organism evidence="3 4">
    <name type="scientific">Deinococcus ficus</name>
    <dbReference type="NCBI Taxonomy" id="317577"/>
    <lineage>
        <taxon>Bacteria</taxon>
        <taxon>Thermotogati</taxon>
        <taxon>Deinococcota</taxon>
        <taxon>Deinococci</taxon>
        <taxon>Deinococcales</taxon>
        <taxon>Deinococcaceae</taxon>
        <taxon>Deinococcus</taxon>
    </lineage>
</organism>
<evidence type="ECO:0000256" key="1">
    <source>
        <dbReference type="SAM" id="MobiDB-lite"/>
    </source>
</evidence>
<evidence type="ECO:0000313" key="3">
    <source>
        <dbReference type="EMBL" id="ASN82622.1"/>
    </source>
</evidence>
<dbReference type="SUPFAM" id="SSF52402">
    <property type="entry name" value="Adenine nucleotide alpha hydrolases-like"/>
    <property type="match status" value="1"/>
</dbReference>
<dbReference type="InterPro" id="IPR014729">
    <property type="entry name" value="Rossmann-like_a/b/a_fold"/>
</dbReference>